<feature type="transmembrane region" description="Helical" evidence="9">
    <location>
        <begin position="342"/>
        <end position="361"/>
    </location>
</feature>
<feature type="transmembrane region" description="Helical" evidence="9">
    <location>
        <begin position="395"/>
        <end position="419"/>
    </location>
</feature>
<dbReference type="EMBL" id="NSIT01000019">
    <property type="protein sequence ID" value="PJE80391.1"/>
    <property type="molecule type" value="Genomic_DNA"/>
</dbReference>
<feature type="transmembrane region" description="Helical" evidence="9">
    <location>
        <begin position="925"/>
        <end position="950"/>
    </location>
</feature>
<feature type="transmembrane region" description="Helical" evidence="9">
    <location>
        <begin position="535"/>
        <end position="554"/>
    </location>
</feature>
<dbReference type="FunFam" id="3.30.70.1430:FF:000001">
    <property type="entry name" value="Efflux pump membrane transporter"/>
    <property type="match status" value="1"/>
</dbReference>
<evidence type="ECO:0000256" key="4">
    <source>
        <dbReference type="ARBA" id="ARBA00022475"/>
    </source>
</evidence>
<keyword evidence="8 9" id="KW-0472">Membrane</keyword>
<evidence type="ECO:0000256" key="5">
    <source>
        <dbReference type="ARBA" id="ARBA00022519"/>
    </source>
</evidence>
<evidence type="ECO:0000256" key="9">
    <source>
        <dbReference type="SAM" id="Phobius"/>
    </source>
</evidence>
<organism evidence="10">
    <name type="scientific">invertebrate metagenome</name>
    <dbReference type="NCBI Taxonomy" id="1711999"/>
    <lineage>
        <taxon>unclassified sequences</taxon>
        <taxon>metagenomes</taxon>
        <taxon>organismal metagenomes</taxon>
    </lineage>
</organism>
<dbReference type="GO" id="GO:0005886">
    <property type="term" value="C:plasma membrane"/>
    <property type="evidence" value="ECO:0007669"/>
    <property type="project" value="UniProtKB-SubCell"/>
</dbReference>
<dbReference type="SUPFAM" id="SSF82714">
    <property type="entry name" value="Multidrug efflux transporter AcrB TolC docking domain, DN and DC subdomains"/>
    <property type="match status" value="2"/>
</dbReference>
<evidence type="ECO:0000256" key="8">
    <source>
        <dbReference type="ARBA" id="ARBA00023136"/>
    </source>
</evidence>
<dbReference type="NCBIfam" id="TIGR00915">
    <property type="entry name" value="2A0602"/>
    <property type="match status" value="1"/>
</dbReference>
<accession>A0A2H9TAX9</accession>
<reference evidence="10" key="1">
    <citation type="journal article" date="2017" name="Appl. Environ. Microbiol.">
        <title>Molecular characterization of an Endozoicomonas-like organism causing infection in king scallop Pecten maximus L.</title>
        <authorList>
            <person name="Cano I."/>
            <person name="van Aerle R."/>
            <person name="Ross S."/>
            <person name="Verner-Jeffreys D.W."/>
            <person name="Paley R.K."/>
            <person name="Rimmer G."/>
            <person name="Ryder D."/>
            <person name="Hooper P."/>
            <person name="Stone D."/>
            <person name="Feist S.W."/>
        </authorList>
    </citation>
    <scope>NUCLEOTIDE SEQUENCE</scope>
</reference>
<comment type="subcellular location">
    <subcellularLocation>
        <location evidence="1">Cell inner membrane</location>
        <topology evidence="1">Multi-pass membrane protein</topology>
    </subcellularLocation>
</comment>
<evidence type="ECO:0000256" key="2">
    <source>
        <dbReference type="ARBA" id="ARBA00010942"/>
    </source>
</evidence>
<feature type="transmembrane region" description="Helical" evidence="9">
    <location>
        <begin position="892"/>
        <end position="913"/>
    </location>
</feature>
<dbReference type="GO" id="GO:0042910">
    <property type="term" value="F:xenobiotic transmembrane transporter activity"/>
    <property type="evidence" value="ECO:0007669"/>
    <property type="project" value="TreeGrafter"/>
</dbReference>
<comment type="similarity">
    <text evidence="2">Belongs to the resistance-nodulation-cell division (RND) (TC 2.A.6) family.</text>
</comment>
<dbReference type="PANTHER" id="PTHR32063">
    <property type="match status" value="1"/>
</dbReference>
<dbReference type="NCBIfam" id="NF000282">
    <property type="entry name" value="RND_permease_1"/>
    <property type="match status" value="1"/>
</dbReference>
<keyword evidence="6 9" id="KW-0812">Transmembrane</keyword>
<dbReference type="Gene3D" id="3.30.2090.10">
    <property type="entry name" value="Multidrug efflux transporter AcrB TolC docking domain, DN and DC subdomains"/>
    <property type="match status" value="2"/>
</dbReference>
<keyword evidence="3" id="KW-0813">Transport</keyword>
<evidence type="ECO:0000256" key="6">
    <source>
        <dbReference type="ARBA" id="ARBA00022692"/>
    </source>
</evidence>
<comment type="caution">
    <text evidence="10">The sequence shown here is derived from an EMBL/GenBank/DDBJ whole genome shotgun (WGS) entry which is preliminary data.</text>
</comment>
<protein>
    <submittedName>
        <fullName evidence="10">Efflux pump membrane transporter BepG</fullName>
    </submittedName>
</protein>
<dbReference type="Gene3D" id="3.30.70.1320">
    <property type="entry name" value="Multidrug efflux transporter AcrB pore domain like"/>
    <property type="match status" value="1"/>
</dbReference>
<dbReference type="Gene3D" id="3.30.70.1440">
    <property type="entry name" value="Multidrug efflux transporter AcrB pore domain"/>
    <property type="match status" value="1"/>
</dbReference>
<feature type="transmembrane region" description="Helical" evidence="9">
    <location>
        <begin position="440"/>
        <end position="460"/>
    </location>
</feature>
<dbReference type="Gene3D" id="1.20.1640.10">
    <property type="entry name" value="Multidrug efflux transporter AcrB transmembrane domain"/>
    <property type="match status" value="2"/>
</dbReference>
<dbReference type="GO" id="GO:0015562">
    <property type="term" value="F:efflux transmembrane transporter activity"/>
    <property type="evidence" value="ECO:0007669"/>
    <property type="project" value="InterPro"/>
</dbReference>
<evidence type="ECO:0000256" key="7">
    <source>
        <dbReference type="ARBA" id="ARBA00022989"/>
    </source>
</evidence>
<keyword evidence="5" id="KW-0997">Cell inner membrane</keyword>
<dbReference type="InterPro" id="IPR004764">
    <property type="entry name" value="MdtF-like"/>
</dbReference>
<keyword evidence="7 9" id="KW-1133">Transmembrane helix</keyword>
<dbReference type="InterPro" id="IPR001036">
    <property type="entry name" value="Acrflvin-R"/>
</dbReference>
<keyword evidence="4" id="KW-1003">Cell membrane</keyword>
<evidence type="ECO:0000256" key="1">
    <source>
        <dbReference type="ARBA" id="ARBA00004429"/>
    </source>
</evidence>
<dbReference type="Gene3D" id="3.30.70.1430">
    <property type="entry name" value="Multidrug efflux transporter AcrB pore domain"/>
    <property type="match status" value="2"/>
</dbReference>
<feature type="transmembrane region" description="Helical" evidence="9">
    <location>
        <begin position="971"/>
        <end position="994"/>
    </location>
</feature>
<feature type="transmembrane region" description="Helical" evidence="9">
    <location>
        <begin position="12"/>
        <end position="31"/>
    </location>
</feature>
<feature type="transmembrane region" description="Helical" evidence="9">
    <location>
        <begin position="368"/>
        <end position="389"/>
    </location>
</feature>
<feature type="transmembrane region" description="Helical" evidence="9">
    <location>
        <begin position="472"/>
        <end position="499"/>
    </location>
</feature>
<dbReference type="AlphaFoldDB" id="A0A2H9TAX9"/>
<dbReference type="PANTHER" id="PTHR32063:SF76">
    <property type="entry name" value="EFFLUX PUMP MEMBRANE TRANSPORTER"/>
    <property type="match status" value="1"/>
</dbReference>
<name>A0A2H9TAX9_9ZZZZ</name>
<feature type="transmembrane region" description="Helical" evidence="9">
    <location>
        <begin position="1006"/>
        <end position="1028"/>
    </location>
</feature>
<evidence type="ECO:0000313" key="10">
    <source>
        <dbReference type="EMBL" id="PJE80391.1"/>
    </source>
</evidence>
<proteinExistence type="inferred from homology"/>
<dbReference type="InterPro" id="IPR027463">
    <property type="entry name" value="AcrB_DN_DC_subdom"/>
</dbReference>
<dbReference type="PRINTS" id="PR00702">
    <property type="entry name" value="ACRIFLAVINRP"/>
</dbReference>
<feature type="transmembrane region" description="Helical" evidence="9">
    <location>
        <begin position="867"/>
        <end position="885"/>
    </location>
</feature>
<evidence type="ECO:0000256" key="3">
    <source>
        <dbReference type="ARBA" id="ARBA00022448"/>
    </source>
</evidence>
<dbReference type="SUPFAM" id="SSF82866">
    <property type="entry name" value="Multidrug efflux transporter AcrB transmembrane domain"/>
    <property type="match status" value="2"/>
</dbReference>
<dbReference type="GO" id="GO:0009636">
    <property type="term" value="P:response to toxic substance"/>
    <property type="evidence" value="ECO:0007669"/>
    <property type="project" value="UniProtKB-ARBA"/>
</dbReference>
<sequence>MISQFFINRPKFAFVISIVIVMVGLISLRTLPVTMFPDIAPPQVTIDASYPGADAETVEAAVVRPIEEQVNGVEDMIYIESTSDNNGSATITVTFKTGIDQDMALVNVQNRVAVAEPSLPEDVRRLGVTVRKQSANMLLGVNLSSPDNSHDGVFLSNYATNNLQETLSRISGVSQATVMGDQTYSMRLWLNPERMAALNLTTTDVVQALNEQNVIVAAGKLGQAPNLPDQQFEYTITTKGRLVDPKEFDNIVLRAESDGSTVHVSDIAHTEMGAANYAGTAKYNNNPTAFLVIYQQPDANALEVSEEVHKVMEGLSKDFPEGVEYSIPFDTTKFIQESISEVMSTLYQAVLLVILVVFLFLQNFRATLIPSIAIPVSLIGTFAILNALGYSINTITLFGLVLAIGVVVDDAIVVIENVERLITKEKMSPKEATSKAMKEVTGPIIATTLVLLAVFVPVGFMPGITGGLYKQFAVTISVAVIISSINALTLSPALCATLLRADKMGQTHWLHPVNTLIVKMTGGYKSWVSTLIRRSVLGLVLFGVMIGAIGWMFAETPTGFIPDEDQGFIMVDVQLPDAASLNRTDVMMEKIVNLVKAEPGIDSVVSISGFSFLGGAGSNSGVAIAILKDWSQRQSADLHQSAILQKLQGKLWMLPDAQAMAFGLPAIPGLGVSNGFDFRLQDTQGHTPQELGQVLGGLIVDANQQKELSRVFSFWRSNIPQYFLEVDRNKAKTLGISLTDIFMTLQTQLGSLYVNDFNKFGRTYQVKLMADSQYRATPSDLSSFYVRNAKDEMVPLTTVASLEPILGPSSINRFNLYRSASVSGQGNIGFSSGDAIKVMGELGDKLPSGYSFSWAGQSLQEIEAGNLAPILFSLAFLFVYLFLVAQYESWTMPLAIIGAVPIAVFGAFCGLNLMKHLIPTIANDVYAQIGMVLLIGIAAKTAILIVEFAMVQRRSGKSIVDAARDAAELRFRAVLMTALSFVLGVLPLVLASGAGAASRQVIGTTVLFGMLFATIFGTLLVPVFYFLLQKMREHFNPDKCHS</sequence>
<dbReference type="FunFam" id="1.20.1640.10:FF:000001">
    <property type="entry name" value="Efflux pump membrane transporter"/>
    <property type="match status" value="1"/>
</dbReference>
<dbReference type="Pfam" id="PF00873">
    <property type="entry name" value="ACR_tran"/>
    <property type="match status" value="1"/>
</dbReference>
<dbReference type="SUPFAM" id="SSF82693">
    <property type="entry name" value="Multidrug efflux transporter AcrB pore domain, PN1, PN2, PC1 and PC2 subdomains"/>
    <property type="match status" value="3"/>
</dbReference>
<gene>
    <name evidence="10" type="primary">bepG</name>
    <name evidence="10" type="ORF">CI610_00623</name>
</gene>